<feature type="region of interest" description="Disordered" evidence="1">
    <location>
        <begin position="106"/>
        <end position="127"/>
    </location>
</feature>
<dbReference type="OrthoDB" id="428390at2759"/>
<dbReference type="AlphaFoldDB" id="A0A813BPQ4"/>
<reference evidence="3" key="1">
    <citation type="submission" date="2021-02" db="EMBL/GenBank/DDBJ databases">
        <authorList>
            <person name="Dougan E. K."/>
            <person name="Rhodes N."/>
            <person name="Thang M."/>
            <person name="Chan C."/>
        </authorList>
    </citation>
    <scope>NUCLEOTIDE SEQUENCE</scope>
</reference>
<organism evidence="3 4">
    <name type="scientific">Symbiodinium necroappetens</name>
    <dbReference type="NCBI Taxonomy" id="1628268"/>
    <lineage>
        <taxon>Eukaryota</taxon>
        <taxon>Sar</taxon>
        <taxon>Alveolata</taxon>
        <taxon>Dinophyceae</taxon>
        <taxon>Suessiales</taxon>
        <taxon>Symbiodiniaceae</taxon>
        <taxon>Symbiodinium</taxon>
    </lineage>
</organism>
<dbReference type="EMBL" id="CAJNJA010076297">
    <property type="protein sequence ID" value="CAE7917441.1"/>
    <property type="molecule type" value="Genomic_DNA"/>
</dbReference>
<evidence type="ECO:0000313" key="4">
    <source>
        <dbReference type="Proteomes" id="UP000601435"/>
    </source>
</evidence>
<dbReference type="InterPro" id="IPR057191">
    <property type="entry name" value="DUF7869"/>
</dbReference>
<keyword evidence="4" id="KW-1185">Reference proteome</keyword>
<feature type="domain" description="DUF7869" evidence="2">
    <location>
        <begin position="288"/>
        <end position="394"/>
    </location>
</feature>
<dbReference type="PANTHER" id="PTHR33153:SF3">
    <property type="entry name" value="TRAFFICKING PROTEIN PARTICLE COMPLEX SUBUNIT 11 DOMAIN-CONTAINING PROTEIN"/>
    <property type="match status" value="1"/>
</dbReference>
<comment type="caution">
    <text evidence="3">The sequence shown here is derived from an EMBL/GenBank/DDBJ whole genome shotgun (WGS) entry which is preliminary data.</text>
</comment>
<dbReference type="Proteomes" id="UP000601435">
    <property type="component" value="Unassembled WGS sequence"/>
</dbReference>
<proteinExistence type="predicted"/>
<evidence type="ECO:0000256" key="1">
    <source>
        <dbReference type="SAM" id="MobiDB-lite"/>
    </source>
</evidence>
<dbReference type="PANTHER" id="PTHR33153">
    <property type="entry name" value="MYND-TYPE DOMAIN-CONTAINING PROTEIN"/>
    <property type="match status" value="1"/>
</dbReference>
<evidence type="ECO:0000313" key="3">
    <source>
        <dbReference type="EMBL" id="CAE7917441.1"/>
    </source>
</evidence>
<sequence length="405" mass="45879">VFHRLRDLANQQGIVPSADGATNSKQFLKYYVLGNHVCRDAFASLHLMGVCPRLVNLVKAVMEAKEAAPTDSRYLKRKEGTAVSHKQGEVYSYLEGLYHEVVEELPENDQAEDSDVEGDRNEDDDEDQMVFIRSDSGKSEACMTAGHSGSRKRYLPPGSMHDQFQQFLATGHGTCSWYVFWSTWKKNFPNLVFRGKRQHAICSTCTRHRLLISCLDSEAAKARQRLLYERHLLDQYKDREIYWQARSQSRRREATDLISVICDSIDQAKFMWPRAKFLLSKQFDSFHRPRLHVTACLAHGYLANLFISHSDVRQCGSTTVEILAHTLSQIKELGVDIAKKNIHVQLDNASSTNKNGTVFAFMGACTQLGIVKSFTASFLRVGHTHEDTLQLFGLTVSETNSTHKA</sequence>
<evidence type="ECO:0000259" key="2">
    <source>
        <dbReference type="Pfam" id="PF25273"/>
    </source>
</evidence>
<gene>
    <name evidence="3" type="ORF">SNEC2469_LOCUS31460</name>
</gene>
<feature type="non-terminal residue" evidence="3">
    <location>
        <position position="1"/>
    </location>
</feature>
<protein>
    <recommendedName>
        <fullName evidence="2">DUF7869 domain-containing protein</fullName>
    </recommendedName>
</protein>
<name>A0A813BPQ4_9DINO</name>
<accession>A0A813BPQ4</accession>
<dbReference type="Pfam" id="PF25273">
    <property type="entry name" value="DUF7869"/>
    <property type="match status" value="1"/>
</dbReference>